<dbReference type="Proteomes" id="UP000283426">
    <property type="component" value="Unassembled WGS sequence"/>
</dbReference>
<sequence>METLEQQVAKEINEKDTVIHIGGEELKVKPLTLGQIIDISAEIAELKGISEEDQGKDVLTVMLDHLDDLEVQLNIALIVLYRNEEDRIENKKFIRNNLDEKAMTELQELYVERLNSPFFLTNIIFLQGLNLTKKTKTTVLGQ</sequence>
<comment type="caution">
    <text evidence="1">The sequence shown here is derived from an EMBL/GenBank/DDBJ whole genome shotgun (WGS) entry which is preliminary data.</text>
</comment>
<dbReference type="EMBL" id="QRYW01000021">
    <property type="protein sequence ID" value="RGV25781.1"/>
    <property type="molecule type" value="Genomic_DNA"/>
</dbReference>
<evidence type="ECO:0000313" key="1">
    <source>
        <dbReference type="EMBL" id="RGV25781.1"/>
    </source>
</evidence>
<name>A0A412WF04_9BACT</name>
<reference evidence="1 2" key="1">
    <citation type="submission" date="2018-08" db="EMBL/GenBank/DDBJ databases">
        <title>A genome reference for cultivated species of the human gut microbiota.</title>
        <authorList>
            <person name="Zou Y."/>
            <person name="Xue W."/>
            <person name="Luo G."/>
        </authorList>
    </citation>
    <scope>NUCLEOTIDE SEQUENCE [LARGE SCALE GENOMIC DNA]</scope>
    <source>
        <strain evidence="1 2">AF14-6AC</strain>
    </source>
</reference>
<proteinExistence type="predicted"/>
<protein>
    <submittedName>
        <fullName evidence="1">Uncharacterized protein</fullName>
    </submittedName>
</protein>
<dbReference type="AlphaFoldDB" id="A0A412WF04"/>
<accession>A0A412WF04</accession>
<organism evidence="1 2">
    <name type="scientific">Odoribacter splanchnicus</name>
    <dbReference type="NCBI Taxonomy" id="28118"/>
    <lineage>
        <taxon>Bacteria</taxon>
        <taxon>Pseudomonadati</taxon>
        <taxon>Bacteroidota</taxon>
        <taxon>Bacteroidia</taxon>
        <taxon>Bacteroidales</taxon>
        <taxon>Odoribacteraceae</taxon>
        <taxon>Odoribacter</taxon>
    </lineage>
</organism>
<gene>
    <name evidence="1" type="ORF">DWW24_11010</name>
</gene>
<evidence type="ECO:0000313" key="2">
    <source>
        <dbReference type="Proteomes" id="UP000283426"/>
    </source>
</evidence>
<dbReference type="RefSeq" id="WP_113028245.1">
    <property type="nucleotide sequence ID" value="NZ_QRYW01000021.1"/>
</dbReference>